<proteinExistence type="predicted"/>
<evidence type="ECO:0000259" key="1">
    <source>
        <dbReference type="Pfam" id="PF13392"/>
    </source>
</evidence>
<dbReference type="Proteomes" id="UP000576087">
    <property type="component" value="Unassembled WGS sequence"/>
</dbReference>
<accession>A0A7W6S7X1</accession>
<dbReference type="GO" id="GO:0004519">
    <property type="term" value="F:endonuclease activity"/>
    <property type="evidence" value="ECO:0007669"/>
    <property type="project" value="InterPro"/>
</dbReference>
<dbReference type="InterPro" id="IPR044925">
    <property type="entry name" value="His-Me_finger_sf"/>
</dbReference>
<dbReference type="Proteomes" id="UP000520770">
    <property type="component" value="Unassembled WGS sequence"/>
</dbReference>
<dbReference type="SUPFAM" id="SSF54060">
    <property type="entry name" value="His-Me finger endonucleases"/>
    <property type="match status" value="1"/>
</dbReference>
<protein>
    <recommendedName>
        <fullName evidence="1">HNH nuclease domain-containing protein</fullName>
    </recommendedName>
</protein>
<dbReference type="EMBL" id="JACIGY010000001">
    <property type="protein sequence ID" value="MBB4409609.1"/>
    <property type="molecule type" value="Genomic_DNA"/>
</dbReference>
<keyword evidence="6" id="KW-1185">Reference proteome</keyword>
<comment type="caution">
    <text evidence="2">The sequence shown here is derived from an EMBL/GenBank/DDBJ whole genome shotgun (WGS) entry which is preliminary data.</text>
</comment>
<dbReference type="Proteomes" id="UP000524535">
    <property type="component" value="Unassembled WGS sequence"/>
</dbReference>
<organism evidence="2 5">
    <name type="scientific">Aliirhizobium cellulosilyticum</name>
    <dbReference type="NCBI Taxonomy" id="393664"/>
    <lineage>
        <taxon>Bacteria</taxon>
        <taxon>Pseudomonadati</taxon>
        <taxon>Pseudomonadota</taxon>
        <taxon>Alphaproteobacteria</taxon>
        <taxon>Hyphomicrobiales</taxon>
        <taxon>Rhizobiaceae</taxon>
        <taxon>Aliirhizobium</taxon>
    </lineage>
</organism>
<dbReference type="EMBL" id="JACIGW010000001">
    <property type="protein sequence ID" value="MBB4347997.1"/>
    <property type="molecule type" value="Genomic_DNA"/>
</dbReference>
<sequence>MSTALNLSGRRFGSWYVISETSTRRGASKKPAWLCRCDCGRERFVSASALSAGESRSCGCKKAINRQASSLDRIFDNSIPEPNSGCWIWLGPVQRAGKYGTISIRKRKTGAHRLALMLATGRSGDGLMACHKCDVPACVNPQHLFWGTAKENQQDSISKGRARHFGDGARYVNAKLLESDIPIIRADKRRTIDIARAYGVSRTTIKRIRTRQVWGSVA</sequence>
<dbReference type="EMBL" id="JACIHM010000001">
    <property type="protein sequence ID" value="MBB4444297.1"/>
    <property type="molecule type" value="Genomic_DNA"/>
</dbReference>
<evidence type="ECO:0000313" key="7">
    <source>
        <dbReference type="Proteomes" id="UP000576087"/>
    </source>
</evidence>
<gene>
    <name evidence="3" type="ORF">GGE31_000080</name>
    <name evidence="2" type="ORF">GGE33_001705</name>
    <name evidence="4" type="ORF">GGE35_000079</name>
</gene>
<evidence type="ECO:0000313" key="4">
    <source>
        <dbReference type="EMBL" id="MBB4444297.1"/>
    </source>
</evidence>
<dbReference type="RefSeq" id="WP_183822069.1">
    <property type="nucleotide sequence ID" value="NZ_JACIGW010000001.1"/>
</dbReference>
<evidence type="ECO:0000313" key="3">
    <source>
        <dbReference type="EMBL" id="MBB4409609.1"/>
    </source>
</evidence>
<dbReference type="Pfam" id="PF13392">
    <property type="entry name" value="HNH_3"/>
    <property type="match status" value="1"/>
</dbReference>
<dbReference type="InterPro" id="IPR044930">
    <property type="entry name" value="Homing_endonuclease_His-Me"/>
</dbReference>
<evidence type="ECO:0000313" key="2">
    <source>
        <dbReference type="EMBL" id="MBB4347997.1"/>
    </source>
</evidence>
<dbReference type="AlphaFoldDB" id="A0A7W6S7X1"/>
<dbReference type="InterPro" id="IPR003615">
    <property type="entry name" value="HNH_nuc"/>
</dbReference>
<dbReference type="Gene3D" id="3.90.75.10">
    <property type="entry name" value="Homing Intron 3 (I-ppo) Encoded Endonuclease, Chain A"/>
    <property type="match status" value="1"/>
</dbReference>
<evidence type="ECO:0000313" key="6">
    <source>
        <dbReference type="Proteomes" id="UP000524535"/>
    </source>
</evidence>
<name>A0A7W6S7X1_9HYPH</name>
<feature type="domain" description="HNH nuclease" evidence="1">
    <location>
        <begin position="110"/>
        <end position="154"/>
    </location>
</feature>
<evidence type="ECO:0000313" key="5">
    <source>
        <dbReference type="Proteomes" id="UP000520770"/>
    </source>
</evidence>
<reference evidence="5 6" key="1">
    <citation type="submission" date="2020-08" db="EMBL/GenBank/DDBJ databases">
        <title>Genomic Encyclopedia of Type Strains, Phase IV (KMG-V): Genome sequencing to study the core and pangenomes of soil and plant-associated prokaryotes.</title>
        <authorList>
            <person name="Whitman W."/>
        </authorList>
    </citation>
    <scope>NUCLEOTIDE SEQUENCE [LARGE SCALE GENOMIC DNA]</scope>
    <source>
        <strain evidence="3 6">SEMIA 444</strain>
        <strain evidence="2 5">SEMIA 448</strain>
        <strain evidence="4 7">SEMIA 452</strain>
    </source>
</reference>